<dbReference type="PANTHER" id="PTHR43265">
    <property type="entry name" value="ESTERASE ESTD"/>
    <property type="match status" value="1"/>
</dbReference>
<comment type="caution">
    <text evidence="2">The sequence shown here is derived from an EMBL/GenBank/DDBJ whole genome shotgun (WGS) entry which is preliminary data.</text>
</comment>
<dbReference type="InterPro" id="IPR029058">
    <property type="entry name" value="AB_hydrolase_fold"/>
</dbReference>
<evidence type="ECO:0000313" key="2">
    <source>
        <dbReference type="EMBL" id="MDQ0007983.1"/>
    </source>
</evidence>
<dbReference type="PANTHER" id="PTHR43265:SF1">
    <property type="entry name" value="ESTERASE ESTD"/>
    <property type="match status" value="1"/>
</dbReference>
<dbReference type="InterPro" id="IPR022742">
    <property type="entry name" value="Hydrolase_4"/>
</dbReference>
<keyword evidence="3" id="KW-1185">Reference proteome</keyword>
<keyword evidence="2" id="KW-0378">Hydrolase</keyword>
<dbReference type="Pfam" id="PF12146">
    <property type="entry name" value="Hydrolase_4"/>
    <property type="match status" value="1"/>
</dbReference>
<reference evidence="2 3" key="1">
    <citation type="submission" date="2023-07" db="EMBL/GenBank/DDBJ databases">
        <title>Sorghum-associated microbial communities from plants grown in Nebraska, USA.</title>
        <authorList>
            <person name="Schachtman D."/>
        </authorList>
    </citation>
    <scope>NUCLEOTIDE SEQUENCE [LARGE SCALE GENOMIC DNA]</scope>
    <source>
        <strain evidence="2 3">CC60</strain>
    </source>
</reference>
<dbReference type="GO" id="GO:0016787">
    <property type="term" value="F:hydrolase activity"/>
    <property type="evidence" value="ECO:0007669"/>
    <property type="project" value="UniProtKB-KW"/>
</dbReference>
<dbReference type="EMBL" id="JAUSSK010000001">
    <property type="protein sequence ID" value="MDQ0007983.1"/>
    <property type="molecule type" value="Genomic_DNA"/>
</dbReference>
<name>A0ABT9SSL5_9GAMM</name>
<feature type="domain" description="Serine aminopeptidase S33" evidence="1">
    <location>
        <begin position="48"/>
        <end position="142"/>
    </location>
</feature>
<proteinExistence type="predicted"/>
<evidence type="ECO:0000259" key="1">
    <source>
        <dbReference type="Pfam" id="PF12146"/>
    </source>
</evidence>
<organism evidence="2 3">
    <name type="scientific">Luteibacter jiangsuensis</name>
    <dbReference type="NCBI Taxonomy" id="637577"/>
    <lineage>
        <taxon>Bacteria</taxon>
        <taxon>Pseudomonadati</taxon>
        <taxon>Pseudomonadota</taxon>
        <taxon>Gammaproteobacteria</taxon>
        <taxon>Lysobacterales</taxon>
        <taxon>Rhodanobacteraceae</taxon>
        <taxon>Luteibacter</taxon>
    </lineage>
</organism>
<dbReference type="Gene3D" id="3.40.50.1820">
    <property type="entry name" value="alpha/beta hydrolase"/>
    <property type="match status" value="1"/>
</dbReference>
<accession>A0ABT9SSL5</accession>
<evidence type="ECO:0000313" key="3">
    <source>
        <dbReference type="Proteomes" id="UP001237737"/>
    </source>
</evidence>
<dbReference type="SUPFAM" id="SSF53474">
    <property type="entry name" value="alpha/beta-Hydrolases"/>
    <property type="match status" value="1"/>
</dbReference>
<dbReference type="InterPro" id="IPR053145">
    <property type="entry name" value="AB_hydrolase_Est10"/>
</dbReference>
<protein>
    <submittedName>
        <fullName evidence="2">Alpha/beta superfamily hydrolase</fullName>
    </submittedName>
</protein>
<dbReference type="Proteomes" id="UP001237737">
    <property type="component" value="Unassembled WGS sequence"/>
</dbReference>
<dbReference type="RefSeq" id="WP_306846561.1">
    <property type="nucleotide sequence ID" value="NZ_JAUSSK010000001.1"/>
</dbReference>
<gene>
    <name evidence="2" type="ORF">J2T07_000142</name>
</gene>
<sequence length="258" mass="27934">MRTDAEIPFYFGPAGDLFGMYHAPAPPARRALLMCPPLGQDLIRCHRLYRQLAQALAAQGLAVLRFDYYGTGDSAGGSAEVDWERCVADAGVASNELRARAGIDRVVAFGARLGGSVALAAAERARFAEVIAWDPVLDGGDYVSALDDLQVALRDDTERFTRPRSDADIAEQWLGFDIGDHLRRQLSALHLHAANVPTLVLDSLPAAPASRWERIVSPRGAVASITPPTPWNDLRRLESAILSQPLIQAVSGRLKETA</sequence>